<accession>A0ABN1C970</accession>
<evidence type="ECO:0000256" key="1">
    <source>
        <dbReference type="SAM" id="MobiDB-lite"/>
    </source>
</evidence>
<dbReference type="Proteomes" id="UP001500729">
    <property type="component" value="Unassembled WGS sequence"/>
</dbReference>
<protein>
    <recommendedName>
        <fullName evidence="5">Integral membrane protein</fullName>
    </recommendedName>
</protein>
<proteinExistence type="predicted"/>
<feature type="transmembrane region" description="Helical" evidence="2">
    <location>
        <begin position="20"/>
        <end position="53"/>
    </location>
</feature>
<keyword evidence="2" id="KW-1133">Transmembrane helix</keyword>
<comment type="caution">
    <text evidence="3">The sequence shown here is derived from an EMBL/GenBank/DDBJ whole genome shotgun (WGS) entry which is preliminary data.</text>
</comment>
<gene>
    <name evidence="3" type="ORF">GCM10009533_11650</name>
</gene>
<keyword evidence="4" id="KW-1185">Reference proteome</keyword>
<keyword evidence="2" id="KW-0472">Membrane</keyword>
<evidence type="ECO:0000313" key="4">
    <source>
        <dbReference type="Proteomes" id="UP001500729"/>
    </source>
</evidence>
<feature type="region of interest" description="Disordered" evidence="1">
    <location>
        <begin position="61"/>
        <end position="90"/>
    </location>
</feature>
<reference evidence="3 4" key="1">
    <citation type="journal article" date="2019" name="Int. J. Syst. Evol. Microbiol.">
        <title>The Global Catalogue of Microorganisms (GCM) 10K type strain sequencing project: providing services to taxonomists for standard genome sequencing and annotation.</title>
        <authorList>
            <consortium name="The Broad Institute Genomics Platform"/>
            <consortium name="The Broad Institute Genome Sequencing Center for Infectious Disease"/>
            <person name="Wu L."/>
            <person name="Ma J."/>
        </authorList>
    </citation>
    <scope>NUCLEOTIDE SEQUENCE [LARGE SCALE GENOMIC DNA]</scope>
    <source>
        <strain evidence="3 4">JCM 10303</strain>
    </source>
</reference>
<sequence>MARDAARSATFGRIDPFCWVLVAPMLLVGGVAILLGVLQIGIGLVGIAALVLVFDSWVNRPRPEDALRPGRAPARRPAASRTRAPRGDEW</sequence>
<keyword evidence="2" id="KW-0812">Transmembrane</keyword>
<evidence type="ECO:0008006" key="5">
    <source>
        <dbReference type="Google" id="ProtNLM"/>
    </source>
</evidence>
<evidence type="ECO:0000313" key="3">
    <source>
        <dbReference type="EMBL" id="GAA0514371.1"/>
    </source>
</evidence>
<organism evidence="3 4">
    <name type="scientific">Saccharopolyspora erythraea</name>
    <name type="common">Streptomyces erythraeus</name>
    <dbReference type="NCBI Taxonomy" id="1836"/>
    <lineage>
        <taxon>Bacteria</taxon>
        <taxon>Bacillati</taxon>
        <taxon>Actinomycetota</taxon>
        <taxon>Actinomycetes</taxon>
        <taxon>Pseudonocardiales</taxon>
        <taxon>Pseudonocardiaceae</taxon>
        <taxon>Saccharopolyspora</taxon>
    </lineage>
</organism>
<feature type="compositionally biased region" description="Low complexity" evidence="1">
    <location>
        <begin position="69"/>
        <end position="82"/>
    </location>
</feature>
<dbReference type="EMBL" id="BAAAGS010000005">
    <property type="protein sequence ID" value="GAA0514371.1"/>
    <property type="molecule type" value="Genomic_DNA"/>
</dbReference>
<evidence type="ECO:0000256" key="2">
    <source>
        <dbReference type="SAM" id="Phobius"/>
    </source>
</evidence>
<name>A0ABN1C970_SACER</name>
<dbReference type="RefSeq" id="WP_009945503.1">
    <property type="nucleotide sequence ID" value="NZ_BAAAGS010000005.1"/>
</dbReference>